<keyword evidence="3" id="KW-1185">Reference proteome</keyword>
<feature type="compositionally biased region" description="Polar residues" evidence="1">
    <location>
        <begin position="1"/>
        <end position="14"/>
    </location>
</feature>
<dbReference type="EMBL" id="JASDAP010000028">
    <property type="protein sequence ID" value="KAK1876411.1"/>
    <property type="molecule type" value="Genomic_DNA"/>
</dbReference>
<sequence>MNNTRSASESSQLIPQLFGVGSGQPKHWNSLRPRQLQHRSDINLSTELAGQLAGTEPGGR</sequence>
<proteinExistence type="predicted"/>
<organism evidence="2 3">
    <name type="scientific">Dissostichus eleginoides</name>
    <name type="common">Patagonian toothfish</name>
    <name type="synonym">Dissostichus amissus</name>
    <dbReference type="NCBI Taxonomy" id="100907"/>
    <lineage>
        <taxon>Eukaryota</taxon>
        <taxon>Metazoa</taxon>
        <taxon>Chordata</taxon>
        <taxon>Craniata</taxon>
        <taxon>Vertebrata</taxon>
        <taxon>Euteleostomi</taxon>
        <taxon>Actinopterygii</taxon>
        <taxon>Neopterygii</taxon>
        <taxon>Teleostei</taxon>
        <taxon>Neoteleostei</taxon>
        <taxon>Acanthomorphata</taxon>
        <taxon>Eupercaria</taxon>
        <taxon>Perciformes</taxon>
        <taxon>Notothenioidei</taxon>
        <taxon>Nototheniidae</taxon>
        <taxon>Dissostichus</taxon>
    </lineage>
</organism>
<reference evidence="2" key="1">
    <citation type="submission" date="2023-04" db="EMBL/GenBank/DDBJ databases">
        <title>Chromosome-level genome of Chaenocephalus aceratus.</title>
        <authorList>
            <person name="Park H."/>
        </authorList>
    </citation>
    <scope>NUCLEOTIDE SEQUENCE</scope>
    <source>
        <strain evidence="2">DE</strain>
        <tissue evidence="2">Muscle</tissue>
    </source>
</reference>
<evidence type="ECO:0000313" key="3">
    <source>
        <dbReference type="Proteomes" id="UP001228049"/>
    </source>
</evidence>
<dbReference type="AlphaFoldDB" id="A0AAD9ETF1"/>
<accession>A0AAD9ETF1</accession>
<evidence type="ECO:0000256" key="1">
    <source>
        <dbReference type="SAM" id="MobiDB-lite"/>
    </source>
</evidence>
<gene>
    <name evidence="2" type="ORF">KUDE01_001734</name>
</gene>
<comment type="caution">
    <text evidence="2">The sequence shown here is derived from an EMBL/GenBank/DDBJ whole genome shotgun (WGS) entry which is preliminary data.</text>
</comment>
<feature type="region of interest" description="Disordered" evidence="1">
    <location>
        <begin position="1"/>
        <end position="35"/>
    </location>
</feature>
<dbReference type="GO" id="GO:0003743">
    <property type="term" value="F:translation initiation factor activity"/>
    <property type="evidence" value="ECO:0007669"/>
    <property type="project" value="UniProtKB-KW"/>
</dbReference>
<feature type="non-terminal residue" evidence="2">
    <location>
        <position position="60"/>
    </location>
</feature>
<evidence type="ECO:0000313" key="2">
    <source>
        <dbReference type="EMBL" id="KAK1876411.1"/>
    </source>
</evidence>
<protein>
    <submittedName>
        <fullName evidence="2">Eukaryotic translation initiation factor 4E-1A-binding protein like</fullName>
    </submittedName>
</protein>
<keyword evidence="2" id="KW-0396">Initiation factor</keyword>
<keyword evidence="2" id="KW-0648">Protein biosynthesis</keyword>
<name>A0AAD9ETF1_DISEL</name>
<dbReference type="Proteomes" id="UP001228049">
    <property type="component" value="Unassembled WGS sequence"/>
</dbReference>